<feature type="signal peptide" evidence="2">
    <location>
        <begin position="1"/>
        <end position="18"/>
    </location>
</feature>
<feature type="chain" id="PRO_5025410855" evidence="2">
    <location>
        <begin position="19"/>
        <end position="160"/>
    </location>
</feature>
<proteinExistence type="predicted"/>
<dbReference type="AlphaFoldDB" id="A0A6A6QHE1"/>
<reference evidence="3" key="1">
    <citation type="journal article" date="2020" name="Stud. Mycol.">
        <title>101 Dothideomycetes genomes: a test case for predicting lifestyles and emergence of pathogens.</title>
        <authorList>
            <person name="Haridas S."/>
            <person name="Albert R."/>
            <person name="Binder M."/>
            <person name="Bloem J."/>
            <person name="Labutti K."/>
            <person name="Salamov A."/>
            <person name="Andreopoulos B."/>
            <person name="Baker S."/>
            <person name="Barry K."/>
            <person name="Bills G."/>
            <person name="Bluhm B."/>
            <person name="Cannon C."/>
            <person name="Castanera R."/>
            <person name="Culley D."/>
            <person name="Daum C."/>
            <person name="Ezra D."/>
            <person name="Gonzalez J."/>
            <person name="Henrissat B."/>
            <person name="Kuo A."/>
            <person name="Liang C."/>
            <person name="Lipzen A."/>
            <person name="Lutzoni F."/>
            <person name="Magnuson J."/>
            <person name="Mondo S."/>
            <person name="Nolan M."/>
            <person name="Ohm R."/>
            <person name="Pangilinan J."/>
            <person name="Park H.-J."/>
            <person name="Ramirez L."/>
            <person name="Alfaro M."/>
            <person name="Sun H."/>
            <person name="Tritt A."/>
            <person name="Yoshinaga Y."/>
            <person name="Zwiers L.-H."/>
            <person name="Turgeon B."/>
            <person name="Goodwin S."/>
            <person name="Spatafora J."/>
            <person name="Crous P."/>
            <person name="Grigoriev I."/>
        </authorList>
    </citation>
    <scope>NUCLEOTIDE SEQUENCE</scope>
    <source>
        <strain evidence="3">CBS 269.34</strain>
    </source>
</reference>
<protein>
    <submittedName>
        <fullName evidence="3">Uncharacterized protein</fullName>
    </submittedName>
</protein>
<accession>A0A6A6QHE1</accession>
<organism evidence="3 4">
    <name type="scientific">Lophium mytilinum</name>
    <dbReference type="NCBI Taxonomy" id="390894"/>
    <lineage>
        <taxon>Eukaryota</taxon>
        <taxon>Fungi</taxon>
        <taxon>Dikarya</taxon>
        <taxon>Ascomycota</taxon>
        <taxon>Pezizomycotina</taxon>
        <taxon>Dothideomycetes</taxon>
        <taxon>Pleosporomycetidae</taxon>
        <taxon>Mytilinidiales</taxon>
        <taxon>Mytilinidiaceae</taxon>
        <taxon>Lophium</taxon>
    </lineage>
</organism>
<evidence type="ECO:0000313" key="3">
    <source>
        <dbReference type="EMBL" id="KAF2491499.1"/>
    </source>
</evidence>
<feature type="region of interest" description="Disordered" evidence="1">
    <location>
        <begin position="28"/>
        <end position="76"/>
    </location>
</feature>
<dbReference type="EMBL" id="MU004195">
    <property type="protein sequence ID" value="KAF2491499.1"/>
    <property type="molecule type" value="Genomic_DNA"/>
</dbReference>
<dbReference type="Proteomes" id="UP000799750">
    <property type="component" value="Unassembled WGS sequence"/>
</dbReference>
<evidence type="ECO:0000256" key="2">
    <source>
        <dbReference type="SAM" id="SignalP"/>
    </source>
</evidence>
<evidence type="ECO:0000313" key="4">
    <source>
        <dbReference type="Proteomes" id="UP000799750"/>
    </source>
</evidence>
<sequence length="160" mass="17195">MKYLILPLLVVLSTATIASPVAQSNFHTPDQLWPPFKKPTTSLSSRYPYPTDDSNRPNGDSVDNGNGNGDGNNFSINVDNYSNSVATCPSSPADGASGRCRSYKDCNFCFYKDRCCFTPKPPPGGNTVPLPIVQPNQPNPPPEDLGYCLCGGEGIEDQCS</sequence>
<gene>
    <name evidence="3" type="ORF">BU16DRAFT_565196</name>
</gene>
<name>A0A6A6QHE1_9PEZI</name>
<keyword evidence="2" id="KW-0732">Signal</keyword>
<keyword evidence="4" id="KW-1185">Reference proteome</keyword>
<evidence type="ECO:0000256" key="1">
    <source>
        <dbReference type="SAM" id="MobiDB-lite"/>
    </source>
</evidence>